<protein>
    <submittedName>
        <fullName evidence="1">Uncharacterized protein</fullName>
    </submittedName>
</protein>
<dbReference type="Proteomes" id="UP000217784">
    <property type="component" value="Unassembled WGS sequence"/>
</dbReference>
<gene>
    <name evidence="1" type="ORF">ASJ80_09775</name>
</gene>
<name>A0A2A2H7X4_METBR</name>
<proteinExistence type="predicted"/>
<accession>A0A2A2H7X4</accession>
<reference evidence="1 2" key="1">
    <citation type="journal article" date="2017" name="BMC Genomics">
        <title>Genomic analysis of methanogenic archaea reveals a shift towards energy conservation.</title>
        <authorList>
            <person name="Gilmore S.P."/>
            <person name="Henske J.K."/>
            <person name="Sexton J.A."/>
            <person name="Solomon K.V."/>
            <person name="Seppala S."/>
            <person name="Yoo J.I."/>
            <person name="Huyett L.M."/>
            <person name="Pressman A."/>
            <person name="Cogan J.Z."/>
            <person name="Kivenson V."/>
            <person name="Peng X."/>
            <person name="Tan Y."/>
            <person name="Valentine D.L."/>
            <person name="O'Malley M.A."/>
        </authorList>
    </citation>
    <scope>NUCLEOTIDE SEQUENCE [LARGE SCALE GENOMIC DNA]</scope>
    <source>
        <strain evidence="1 2">M.o.H.</strain>
    </source>
</reference>
<evidence type="ECO:0000313" key="2">
    <source>
        <dbReference type="Proteomes" id="UP000217784"/>
    </source>
</evidence>
<comment type="caution">
    <text evidence="1">The sequence shown here is derived from an EMBL/GenBank/DDBJ whole genome shotgun (WGS) entry which is preliminary data.</text>
</comment>
<sequence length="89" mass="10775">MTNVVNWWDIIAKLRYDKSYWHHLEPAEVTEIVQRIKEGKEKVWGLDKFVQLELKPALHKLNRMRSHFHIMHVHDLNIQKINSRHINTA</sequence>
<keyword evidence="2" id="KW-1185">Reference proteome</keyword>
<dbReference type="OrthoDB" id="372419at2157"/>
<dbReference type="AlphaFoldDB" id="A0A2A2H7X4"/>
<dbReference type="EMBL" id="LMVM01000006">
    <property type="protein sequence ID" value="PAV05406.1"/>
    <property type="molecule type" value="Genomic_DNA"/>
</dbReference>
<organism evidence="1 2">
    <name type="scientific">Methanobacterium bryantii</name>
    <dbReference type="NCBI Taxonomy" id="2161"/>
    <lineage>
        <taxon>Archaea</taxon>
        <taxon>Methanobacteriati</taxon>
        <taxon>Methanobacteriota</taxon>
        <taxon>Methanomada group</taxon>
        <taxon>Methanobacteria</taxon>
        <taxon>Methanobacteriales</taxon>
        <taxon>Methanobacteriaceae</taxon>
        <taxon>Methanobacterium</taxon>
    </lineage>
</organism>
<evidence type="ECO:0000313" key="1">
    <source>
        <dbReference type="EMBL" id="PAV05406.1"/>
    </source>
</evidence>
<dbReference type="RefSeq" id="WP_069584545.1">
    <property type="nucleotide sequence ID" value="NZ_LMVM01000006.1"/>
</dbReference>